<dbReference type="InterPro" id="IPR025846">
    <property type="entry name" value="TBL_N"/>
</dbReference>
<dbReference type="InterPro" id="IPR010605">
    <property type="entry name" value="DUF1191"/>
</dbReference>
<comment type="caution">
    <text evidence="13">The sequence shown here is derived from an EMBL/GenBank/DDBJ whole genome shotgun (WGS) entry which is preliminary data.</text>
</comment>
<evidence type="ECO:0000256" key="4">
    <source>
        <dbReference type="ARBA" id="ARBA00022692"/>
    </source>
</evidence>
<dbReference type="Pfam" id="PF04504">
    <property type="entry name" value="GeBP-like_DBD"/>
    <property type="match status" value="1"/>
</dbReference>
<accession>A0A835DBF6</accession>
<evidence type="ECO:0000259" key="11">
    <source>
        <dbReference type="Pfam" id="PF13839"/>
    </source>
</evidence>
<feature type="compositionally biased region" description="Basic and acidic residues" evidence="8">
    <location>
        <begin position="630"/>
        <end position="707"/>
    </location>
</feature>
<feature type="domain" description="TPX2 central" evidence="10">
    <location>
        <begin position="546"/>
        <end position="648"/>
    </location>
</feature>
<keyword evidence="14" id="KW-1185">Reference proteome</keyword>
<keyword evidence="5" id="KW-0735">Signal-anchor</keyword>
<feature type="compositionally biased region" description="Polar residues" evidence="8">
    <location>
        <begin position="611"/>
        <end position="629"/>
    </location>
</feature>
<feature type="domain" description="Glabrous enhancer-binding protein-like DBD" evidence="9">
    <location>
        <begin position="715"/>
        <end position="812"/>
    </location>
</feature>
<evidence type="ECO:0000256" key="3">
    <source>
        <dbReference type="ARBA" id="ARBA00010820"/>
    </source>
</evidence>
<keyword evidence="6" id="KW-1133">Transmembrane helix</keyword>
<evidence type="ECO:0008006" key="15">
    <source>
        <dbReference type="Google" id="ProtNLM"/>
    </source>
</evidence>
<dbReference type="Pfam" id="PF06697">
    <property type="entry name" value="DUF1191"/>
    <property type="match status" value="1"/>
</dbReference>
<dbReference type="AlphaFoldDB" id="A0A835DBF6"/>
<evidence type="ECO:0000259" key="12">
    <source>
        <dbReference type="Pfam" id="PF14416"/>
    </source>
</evidence>
<organism evidence="13 14">
    <name type="scientific">Tetracentron sinense</name>
    <name type="common">Spur-leaf</name>
    <dbReference type="NCBI Taxonomy" id="13715"/>
    <lineage>
        <taxon>Eukaryota</taxon>
        <taxon>Viridiplantae</taxon>
        <taxon>Streptophyta</taxon>
        <taxon>Embryophyta</taxon>
        <taxon>Tracheophyta</taxon>
        <taxon>Spermatophyta</taxon>
        <taxon>Magnoliopsida</taxon>
        <taxon>Trochodendrales</taxon>
        <taxon>Trochodendraceae</taxon>
        <taxon>Tetracentron</taxon>
    </lineage>
</organism>
<dbReference type="Pfam" id="PF13839">
    <property type="entry name" value="PC-Esterase"/>
    <property type="match status" value="1"/>
</dbReference>
<evidence type="ECO:0000256" key="7">
    <source>
        <dbReference type="ARBA" id="ARBA00023136"/>
    </source>
</evidence>
<dbReference type="Pfam" id="PF12214">
    <property type="entry name" value="TPX2_importin"/>
    <property type="match status" value="1"/>
</dbReference>
<dbReference type="InterPro" id="IPR029962">
    <property type="entry name" value="TBL"/>
</dbReference>
<dbReference type="GO" id="GO:0005794">
    <property type="term" value="C:Golgi apparatus"/>
    <property type="evidence" value="ECO:0007669"/>
    <property type="project" value="TreeGrafter"/>
</dbReference>
<evidence type="ECO:0000256" key="8">
    <source>
        <dbReference type="SAM" id="MobiDB-lite"/>
    </source>
</evidence>
<dbReference type="InterPro" id="IPR027330">
    <property type="entry name" value="TPX2_central_dom"/>
</dbReference>
<evidence type="ECO:0000256" key="5">
    <source>
        <dbReference type="ARBA" id="ARBA00022968"/>
    </source>
</evidence>
<evidence type="ECO:0000259" key="10">
    <source>
        <dbReference type="Pfam" id="PF12214"/>
    </source>
</evidence>
<feature type="region of interest" description="Disordered" evidence="8">
    <location>
        <begin position="608"/>
        <end position="707"/>
    </location>
</feature>
<keyword evidence="4" id="KW-0812">Transmembrane</keyword>
<dbReference type="OrthoDB" id="630188at2759"/>
<comment type="similarity">
    <text evidence="2">Belongs to the PC-esterase family. TBL subfamily.</text>
</comment>
<reference evidence="13 14" key="1">
    <citation type="submission" date="2020-04" db="EMBL/GenBank/DDBJ databases">
        <title>Plant Genome Project.</title>
        <authorList>
            <person name="Zhang R.-G."/>
        </authorList>
    </citation>
    <scope>NUCLEOTIDE SEQUENCE [LARGE SCALE GENOMIC DNA]</scope>
    <source>
        <strain evidence="13">YNK0</strain>
        <tissue evidence="13">Leaf</tissue>
    </source>
</reference>
<dbReference type="PANTHER" id="PTHR32285">
    <property type="entry name" value="PROTEIN TRICHOME BIREFRINGENCE-LIKE 9-RELATED"/>
    <property type="match status" value="1"/>
</dbReference>
<protein>
    <recommendedName>
        <fullName evidence="15">Trichome birefringence-like N-terminal domain-containing protein</fullName>
    </recommendedName>
</protein>
<name>A0A835DBF6_TETSI</name>
<comment type="subcellular location">
    <subcellularLocation>
        <location evidence="1">Membrane</location>
        <topology evidence="1">Single-pass membrane protein</topology>
    </subcellularLocation>
</comment>
<evidence type="ECO:0000256" key="6">
    <source>
        <dbReference type="ARBA" id="ARBA00022989"/>
    </source>
</evidence>
<dbReference type="EMBL" id="JABCRI010000012">
    <property type="protein sequence ID" value="KAF8396976.1"/>
    <property type="molecule type" value="Genomic_DNA"/>
</dbReference>
<feature type="region of interest" description="Disordered" evidence="8">
    <location>
        <begin position="817"/>
        <end position="848"/>
    </location>
</feature>
<dbReference type="Proteomes" id="UP000655225">
    <property type="component" value="Unassembled WGS sequence"/>
</dbReference>
<feature type="domain" description="Trichome birefringence-like N-terminal" evidence="12">
    <location>
        <begin position="73"/>
        <end position="126"/>
    </location>
</feature>
<evidence type="ECO:0000256" key="2">
    <source>
        <dbReference type="ARBA" id="ARBA00007727"/>
    </source>
</evidence>
<dbReference type="InterPro" id="IPR026057">
    <property type="entry name" value="TBL_C"/>
</dbReference>
<feature type="compositionally biased region" description="Low complexity" evidence="8">
    <location>
        <begin position="834"/>
        <end position="848"/>
    </location>
</feature>
<gene>
    <name evidence="13" type="ORF">HHK36_018614</name>
</gene>
<comment type="similarity">
    <text evidence="3">Belongs to the GeBP family.</text>
</comment>
<evidence type="ECO:0000313" key="13">
    <source>
        <dbReference type="EMBL" id="KAF8396976.1"/>
    </source>
</evidence>
<dbReference type="InterPro" id="IPR053932">
    <property type="entry name" value="GeBP-like_DBD"/>
</dbReference>
<evidence type="ECO:0000256" key="1">
    <source>
        <dbReference type="ARBA" id="ARBA00004167"/>
    </source>
</evidence>
<evidence type="ECO:0000313" key="14">
    <source>
        <dbReference type="Proteomes" id="UP000655225"/>
    </source>
</evidence>
<dbReference type="PANTHER" id="PTHR32285:SF62">
    <property type="entry name" value="PROTEIN TRICHOME BIREFRINGENCE-LIKE 33"/>
    <property type="match status" value="1"/>
</dbReference>
<dbReference type="GO" id="GO:0016020">
    <property type="term" value="C:membrane"/>
    <property type="evidence" value="ECO:0007669"/>
    <property type="project" value="UniProtKB-SubCell"/>
</dbReference>
<dbReference type="GO" id="GO:0016413">
    <property type="term" value="F:O-acetyltransferase activity"/>
    <property type="evidence" value="ECO:0007669"/>
    <property type="project" value="InterPro"/>
</dbReference>
<dbReference type="Pfam" id="PF14416">
    <property type="entry name" value="PMR5N"/>
    <property type="match status" value="1"/>
</dbReference>
<evidence type="ECO:0000259" key="9">
    <source>
        <dbReference type="Pfam" id="PF04504"/>
    </source>
</evidence>
<keyword evidence="7" id="KW-0472">Membrane</keyword>
<feature type="domain" description="Trichome birefringence-like C-terminal" evidence="11">
    <location>
        <begin position="127"/>
        <end position="365"/>
    </location>
</feature>
<proteinExistence type="inferred from homology"/>
<sequence>MKLPISSSTSLRNARVSPYFLTVLAFIAFVSLLYGEDLSFLLRQSLQLQPESELQEPEGRAQVPFAVGEIEEGCDVYSGRWVRDESTRPLYDESECPYIQPQLTCQEHGRPDKWYQQWRWQPHGCSLPSFNATLMLEKLRGKRMMFVGDSLNRGQYVSLVCLLHSTIPDNAKSMQTFDSLTVFRAEEYNATIEFYWAPFLLESNSDDAIVHRVTDRIVREGSINKHGSHWEGADILVFNTYLWWMTGLKMKILRGSFKDEMKDIVEMKTEDAYRMAMKSMVKWVQNNMDPNKTRVFFTSLSPSHGKSVDWGGDLDGNCYNQTTPIEDLTYWGTGSRKSIMQVIGEVFRMSKVPITFLNITQLSEYLIELVEYIVAAYCAAQVFFSIFIPKHHRRQQLQHQPPFVAGDRLWSFESRRQQPPLLVPSDQRLKSPAILPSGELQTVARPRRSSPAPLRPVALSILQDYAFRTFTNPRTGILYHGNVPSNLTGIEISAMRLRSDSLRTRGVKGYNEFEIPEGVVVQPYVERLVLVYQNLGNEVDGFVLCRMMPLLVKSSAELEEEMMAKIPKFKARPVNKKIMEAPTLPALPRSTPQLPEFQEFHLKTMERANQHAETSTVVSSTDASCQGNSEKPDQKTKVELKSNEKRDVERETSARGETERRPASEQQQREGKPRERERGNRERGRNREFIQRTEDASAASEEKKPSAFDESRRLFQRLWTDEDEIGLLQGFLDFTTQRGTQNSSHHHDTGPFYDQIKTRLQLDFNKNQLVEKLRRLKKKFRNVVSRISSGKDFSFKSPHDQATFEISRKIWSNISGGGGAEESRLEEDEGNPQNINSSINNIDNETEL</sequence>